<reference evidence="1 2" key="1">
    <citation type="journal article" date="2024" name="Nat. Commun.">
        <title>Phylogenomics reveals the evolutionary origins of lichenization in chlorophyte algae.</title>
        <authorList>
            <person name="Puginier C."/>
            <person name="Libourel C."/>
            <person name="Otte J."/>
            <person name="Skaloud P."/>
            <person name="Haon M."/>
            <person name="Grisel S."/>
            <person name="Petersen M."/>
            <person name="Berrin J.G."/>
            <person name="Delaux P.M."/>
            <person name="Dal Grande F."/>
            <person name="Keller J."/>
        </authorList>
    </citation>
    <scope>NUCLEOTIDE SEQUENCE [LARGE SCALE GENOMIC DNA]</scope>
    <source>
        <strain evidence="1 2">SAG 2145</strain>
    </source>
</reference>
<dbReference type="Proteomes" id="UP001438707">
    <property type="component" value="Unassembled WGS sequence"/>
</dbReference>
<name>A0AAW1RX68_9CHLO</name>
<organism evidence="1 2">
    <name type="scientific">Apatococcus lobatus</name>
    <dbReference type="NCBI Taxonomy" id="904363"/>
    <lineage>
        <taxon>Eukaryota</taxon>
        <taxon>Viridiplantae</taxon>
        <taxon>Chlorophyta</taxon>
        <taxon>core chlorophytes</taxon>
        <taxon>Trebouxiophyceae</taxon>
        <taxon>Chlorellales</taxon>
        <taxon>Chlorellaceae</taxon>
        <taxon>Apatococcus</taxon>
    </lineage>
</organism>
<proteinExistence type="predicted"/>
<dbReference type="AlphaFoldDB" id="A0AAW1RX68"/>
<evidence type="ECO:0000313" key="2">
    <source>
        <dbReference type="Proteomes" id="UP001438707"/>
    </source>
</evidence>
<accession>A0AAW1RX68</accession>
<protein>
    <submittedName>
        <fullName evidence="1">Uncharacterized protein</fullName>
    </submittedName>
</protein>
<evidence type="ECO:0000313" key="1">
    <source>
        <dbReference type="EMBL" id="KAK9837966.1"/>
    </source>
</evidence>
<keyword evidence="2" id="KW-1185">Reference proteome</keyword>
<dbReference type="EMBL" id="JALJOS010000006">
    <property type="protein sequence ID" value="KAK9837966.1"/>
    <property type="molecule type" value="Genomic_DNA"/>
</dbReference>
<comment type="caution">
    <text evidence="1">The sequence shown here is derived from an EMBL/GenBank/DDBJ whole genome shotgun (WGS) entry which is preliminary data.</text>
</comment>
<sequence>MTLSIAGEPSCSISAKQTSGSFMMSMSRGSSALLPNDIKKMAALCPQAAMIDLTASRYWGHCSAAFIGKATGKTSLRGVMGAPVFCSDH</sequence>
<gene>
    <name evidence="1" type="ORF">WJX74_008772</name>
</gene>